<keyword evidence="3" id="KW-0143">Chaperone</keyword>
<comment type="caution">
    <text evidence="4">The sequence shown here is derived from an EMBL/GenBank/DDBJ whole genome shotgun (WGS) entry which is preliminary data.</text>
</comment>
<dbReference type="SUPFAM" id="SSF54814">
    <property type="entry name" value="Prokaryotic type KH domain (KH-domain type II)"/>
    <property type="match status" value="1"/>
</dbReference>
<evidence type="ECO:0000313" key="4">
    <source>
        <dbReference type="EMBL" id="OGE65295.1"/>
    </source>
</evidence>
<keyword evidence="3" id="KW-0961">Cell wall biogenesis/degradation</keyword>
<dbReference type="GO" id="GO:0003723">
    <property type="term" value="F:RNA binding"/>
    <property type="evidence" value="ECO:0007669"/>
    <property type="project" value="UniProtKB-UniRule"/>
</dbReference>
<organism evidence="4 5">
    <name type="scientific">Candidatus Daviesbacteria bacterium RIFCSPLOWO2_01_FULL_40_24</name>
    <dbReference type="NCBI Taxonomy" id="1797787"/>
    <lineage>
        <taxon>Bacteria</taxon>
        <taxon>Candidatus Daviesiibacteriota</taxon>
    </lineage>
</organism>
<dbReference type="PANTHER" id="PTHR34654:SF1">
    <property type="entry name" value="RNA-BINDING PROTEIN KHPA"/>
    <property type="match status" value="1"/>
</dbReference>
<dbReference type="Pfam" id="PF13083">
    <property type="entry name" value="KH_KhpA-B"/>
    <property type="match status" value="1"/>
</dbReference>
<dbReference type="Gene3D" id="3.30.300.20">
    <property type="match status" value="1"/>
</dbReference>
<dbReference type="Proteomes" id="UP000178017">
    <property type="component" value="Unassembled WGS sequence"/>
</dbReference>
<accession>A0A1F5MIW8</accession>
<comment type="function">
    <text evidence="3">A probable RNA chaperone. Forms a complex with KhpB which binds to cellular RNA and controls its expression. Plays a role in peptidoglycan (PG) homeostasis and cell length regulation.</text>
</comment>
<dbReference type="GO" id="GO:0071555">
    <property type="term" value="P:cell wall organization"/>
    <property type="evidence" value="ECO:0007669"/>
    <property type="project" value="UniProtKB-KW"/>
</dbReference>
<keyword evidence="3" id="KW-0133">Cell shape</keyword>
<comment type="subcellular location">
    <subcellularLocation>
        <location evidence="3">Cytoplasm</location>
    </subcellularLocation>
</comment>
<dbReference type="PROSITE" id="PS50084">
    <property type="entry name" value="KH_TYPE_1"/>
    <property type="match status" value="1"/>
</dbReference>
<keyword evidence="1 3" id="KW-0963">Cytoplasm</keyword>
<evidence type="ECO:0000256" key="1">
    <source>
        <dbReference type="ARBA" id="ARBA00022490"/>
    </source>
</evidence>
<dbReference type="GO" id="GO:0008360">
    <property type="term" value="P:regulation of cell shape"/>
    <property type="evidence" value="ECO:0007669"/>
    <property type="project" value="UniProtKB-KW"/>
</dbReference>
<dbReference type="CDD" id="cd22533">
    <property type="entry name" value="KH-II_YlqC-like"/>
    <property type="match status" value="1"/>
</dbReference>
<dbReference type="HAMAP" id="MF_00088">
    <property type="entry name" value="KhpA"/>
    <property type="match status" value="1"/>
</dbReference>
<dbReference type="AlphaFoldDB" id="A0A1F5MIW8"/>
<comment type="subunit">
    <text evidence="3">Forms a complex with KhpB.</text>
</comment>
<reference evidence="4 5" key="1">
    <citation type="journal article" date="2016" name="Nat. Commun.">
        <title>Thousands of microbial genomes shed light on interconnected biogeochemical processes in an aquifer system.</title>
        <authorList>
            <person name="Anantharaman K."/>
            <person name="Brown C.T."/>
            <person name="Hug L.A."/>
            <person name="Sharon I."/>
            <person name="Castelle C.J."/>
            <person name="Probst A.J."/>
            <person name="Thomas B.C."/>
            <person name="Singh A."/>
            <person name="Wilkins M.J."/>
            <person name="Karaoz U."/>
            <person name="Brodie E.L."/>
            <person name="Williams K.H."/>
            <person name="Hubbard S.S."/>
            <person name="Banfield J.F."/>
        </authorList>
    </citation>
    <scope>NUCLEOTIDE SEQUENCE [LARGE SCALE GENOMIC DNA]</scope>
</reference>
<dbReference type="GO" id="GO:0009252">
    <property type="term" value="P:peptidoglycan biosynthetic process"/>
    <property type="evidence" value="ECO:0007669"/>
    <property type="project" value="UniProtKB-UniRule"/>
</dbReference>
<name>A0A1F5MIW8_9BACT</name>
<sequence>MKDLLDYLVKSLVGKPDEVKIEDKTDESGLTFTLTVSPEDMGLVIGKGGQTIRSLRKMLTARAMAENSTQRVYLNLTEITPA</sequence>
<dbReference type="GO" id="GO:0005737">
    <property type="term" value="C:cytoplasm"/>
    <property type="evidence" value="ECO:0007669"/>
    <property type="project" value="UniProtKB-SubCell"/>
</dbReference>
<comment type="similarity">
    <text evidence="3">Belongs to the KhpA RNA-binding protein family.</text>
</comment>
<gene>
    <name evidence="3" type="primary">khpA</name>
    <name evidence="4" type="ORF">A3B49_00335</name>
</gene>
<dbReference type="InterPro" id="IPR009019">
    <property type="entry name" value="KH_sf_prok-type"/>
</dbReference>
<evidence type="ECO:0000313" key="5">
    <source>
        <dbReference type="Proteomes" id="UP000178017"/>
    </source>
</evidence>
<evidence type="ECO:0000256" key="2">
    <source>
        <dbReference type="ARBA" id="ARBA00022884"/>
    </source>
</evidence>
<dbReference type="InterPro" id="IPR015946">
    <property type="entry name" value="KH_dom-like_a/b"/>
</dbReference>
<evidence type="ECO:0000256" key="3">
    <source>
        <dbReference type="HAMAP-Rule" id="MF_00088"/>
    </source>
</evidence>
<proteinExistence type="inferred from homology"/>
<keyword evidence="2 3" id="KW-0694">RNA-binding</keyword>
<dbReference type="EMBL" id="MFDO01000020">
    <property type="protein sequence ID" value="OGE65295.1"/>
    <property type="molecule type" value="Genomic_DNA"/>
</dbReference>
<dbReference type="InterPro" id="IPR020627">
    <property type="entry name" value="KhpA"/>
</dbReference>
<protein>
    <recommendedName>
        <fullName evidence="3">RNA-binding protein KhpA</fullName>
    </recommendedName>
    <alternativeName>
        <fullName evidence="3">KH-domain protein A</fullName>
    </alternativeName>
</protein>
<dbReference type="PANTHER" id="PTHR34654">
    <property type="entry name" value="UPF0109 PROTEIN SCO5592"/>
    <property type="match status" value="1"/>
</dbReference>